<gene>
    <name evidence="2" type="ORF">AVEN_127795_1</name>
</gene>
<reference evidence="2 3" key="1">
    <citation type="journal article" date="2019" name="Sci. Rep.">
        <title>Orb-weaving spider Araneus ventricosus genome elucidates the spidroin gene catalogue.</title>
        <authorList>
            <person name="Kono N."/>
            <person name="Nakamura H."/>
            <person name="Ohtoshi R."/>
            <person name="Moran D.A.P."/>
            <person name="Shinohara A."/>
            <person name="Yoshida Y."/>
            <person name="Fujiwara M."/>
            <person name="Mori M."/>
            <person name="Tomita M."/>
            <person name="Arakawa K."/>
        </authorList>
    </citation>
    <scope>NUCLEOTIDE SEQUENCE [LARGE SCALE GENOMIC DNA]</scope>
</reference>
<proteinExistence type="predicted"/>
<feature type="transmembrane region" description="Helical" evidence="1">
    <location>
        <begin position="29"/>
        <end position="52"/>
    </location>
</feature>
<evidence type="ECO:0000313" key="2">
    <source>
        <dbReference type="EMBL" id="GBM18338.1"/>
    </source>
</evidence>
<organism evidence="2 3">
    <name type="scientific">Araneus ventricosus</name>
    <name type="common">Orbweaver spider</name>
    <name type="synonym">Epeira ventricosa</name>
    <dbReference type="NCBI Taxonomy" id="182803"/>
    <lineage>
        <taxon>Eukaryota</taxon>
        <taxon>Metazoa</taxon>
        <taxon>Ecdysozoa</taxon>
        <taxon>Arthropoda</taxon>
        <taxon>Chelicerata</taxon>
        <taxon>Arachnida</taxon>
        <taxon>Araneae</taxon>
        <taxon>Araneomorphae</taxon>
        <taxon>Entelegynae</taxon>
        <taxon>Araneoidea</taxon>
        <taxon>Araneidae</taxon>
        <taxon>Araneus</taxon>
    </lineage>
</organism>
<dbReference type="AlphaFoldDB" id="A0A4Y2DRA2"/>
<keyword evidence="1" id="KW-1133">Transmembrane helix</keyword>
<keyword evidence="3" id="KW-1185">Reference proteome</keyword>
<comment type="caution">
    <text evidence="2">The sequence shown here is derived from an EMBL/GenBank/DDBJ whole genome shotgun (WGS) entry which is preliminary data.</text>
</comment>
<accession>A0A4Y2DRA2</accession>
<evidence type="ECO:0000313" key="3">
    <source>
        <dbReference type="Proteomes" id="UP000499080"/>
    </source>
</evidence>
<dbReference type="Proteomes" id="UP000499080">
    <property type="component" value="Unassembled WGS sequence"/>
</dbReference>
<sequence>MPYSKSFIRLAFSKNKVRSCSAVLQRTTVIGWWGLVVLLWGVALPCPSFAFFEQLLFDCYRSFPVCFGRAGYIFVVISESPVNIAIRLFLGKARLVSDLEHGMVVGARNVGSSYFRNRLSFCLFSYNSGSSLQRMATKPKYFEQKAEYRVETAFDERGVEKLIRAVFCNRKVTANSCTTEPTIITKHIHALHKTDLTTNWF</sequence>
<keyword evidence="1" id="KW-0472">Membrane</keyword>
<keyword evidence="1" id="KW-0812">Transmembrane</keyword>
<dbReference type="EMBL" id="BGPR01000402">
    <property type="protein sequence ID" value="GBM18338.1"/>
    <property type="molecule type" value="Genomic_DNA"/>
</dbReference>
<protein>
    <submittedName>
        <fullName evidence="2">Uncharacterized protein</fullName>
    </submittedName>
</protein>
<evidence type="ECO:0000256" key="1">
    <source>
        <dbReference type="SAM" id="Phobius"/>
    </source>
</evidence>
<name>A0A4Y2DRA2_ARAVE</name>